<keyword evidence="2" id="KW-1185">Reference proteome</keyword>
<comment type="caution">
    <text evidence="1">The sequence shown here is derived from an EMBL/GenBank/DDBJ whole genome shotgun (WGS) entry which is preliminary data.</text>
</comment>
<protein>
    <recommendedName>
        <fullName evidence="3">Abortive infection protein-like C-terminal domain-containing protein</fullName>
    </recommendedName>
</protein>
<gene>
    <name evidence="1" type="ORF">NX782_19350</name>
</gene>
<name>A0ABT2AAW9_9BURK</name>
<dbReference type="RefSeq" id="WP_258847120.1">
    <property type="nucleotide sequence ID" value="NZ_JANUGX010000026.1"/>
</dbReference>
<evidence type="ECO:0000313" key="2">
    <source>
        <dbReference type="Proteomes" id="UP001205560"/>
    </source>
</evidence>
<evidence type="ECO:0008006" key="3">
    <source>
        <dbReference type="Google" id="ProtNLM"/>
    </source>
</evidence>
<dbReference type="Proteomes" id="UP001205560">
    <property type="component" value="Unassembled WGS sequence"/>
</dbReference>
<accession>A0ABT2AAW9</accession>
<reference evidence="1 2" key="1">
    <citation type="submission" date="2022-08" db="EMBL/GenBank/DDBJ databases">
        <title>Reclassification of Massilia species as members of the genera Telluria, Duganella, Pseudoduganella, Mokoshia gen. nov. and Zemynaea gen. nov. using orthogonal and non-orthogonal genome-based approaches.</title>
        <authorList>
            <person name="Bowman J.P."/>
        </authorList>
    </citation>
    <scope>NUCLEOTIDE SEQUENCE [LARGE SCALE GENOMIC DNA]</scope>
    <source>
        <strain evidence="1 2">LMG 28164</strain>
    </source>
</reference>
<sequence length="277" mass="31899">MLLNFTRRNKLDYEPCELRYKYIPSAFRYDLLKLLYEKIEEAEASVLREYALYRNLSVSINKDHVSLYGEDDIYEGYSSDLLIDLIRSAQWHEVLSIIEEVVNQRFVPWKKINKLFDYHNVGYEIVKSDQDGILRVEVKYEAVIAEMTDTEVATKEYPVISALIAGARDALADPKHINIETSVSNSMKAIEGYLKEWLNKKGISAATLGEAIKEIKNKKLADSNITESLHQFYIYRNRTPNIGHGSVASSDITESEALLINEMAASFINYFYRRKDA</sequence>
<dbReference type="EMBL" id="JANUGX010000026">
    <property type="protein sequence ID" value="MCS0591350.1"/>
    <property type="molecule type" value="Genomic_DNA"/>
</dbReference>
<organism evidence="1 2">
    <name type="scientific">Massilia norwichensis</name>
    <dbReference type="NCBI Taxonomy" id="1442366"/>
    <lineage>
        <taxon>Bacteria</taxon>
        <taxon>Pseudomonadati</taxon>
        <taxon>Pseudomonadota</taxon>
        <taxon>Betaproteobacteria</taxon>
        <taxon>Burkholderiales</taxon>
        <taxon>Oxalobacteraceae</taxon>
        <taxon>Telluria group</taxon>
        <taxon>Massilia</taxon>
    </lineage>
</organism>
<evidence type="ECO:0000313" key="1">
    <source>
        <dbReference type="EMBL" id="MCS0591350.1"/>
    </source>
</evidence>
<proteinExistence type="predicted"/>